<dbReference type="Proteomes" id="UP000054560">
    <property type="component" value="Unassembled WGS sequence"/>
</dbReference>
<evidence type="ECO:0000313" key="2">
    <source>
        <dbReference type="Proteomes" id="UP000054560"/>
    </source>
</evidence>
<protein>
    <submittedName>
        <fullName evidence="1">Uncharacterized protein</fullName>
    </submittedName>
</protein>
<sequence length="285" mass="31937">MFVLTYIRIYQLNSAGERKGNSSVALPRTAVTSKIVADGGVGHTSIAMTEAQAVEQALSDVVQNFAQRYVHLSQSVQDRWCESTRWLQRCSGRVMFGDVLRWQSAHTHLIECGTPTERARLVMDSYLQLLDAHYPDLRYHRAAAVCMLGEGVSLKPWLRNQFADKNMHMALLTACVDANRFKDACRVLVDFLDKLADENTITNTATMGVLFPWQLMSRAMAGFRQHATLSAEDQHTLCELRRRLNASASNLQASVSNTLPLSDNHAHAQGVQQAQEICDIIRTIF</sequence>
<dbReference type="RefSeq" id="XP_014150109.1">
    <property type="nucleotide sequence ID" value="XM_014294634.1"/>
</dbReference>
<dbReference type="GeneID" id="25911785"/>
<gene>
    <name evidence="1" type="ORF">SARC_11281</name>
</gene>
<reference evidence="1 2" key="1">
    <citation type="submission" date="2011-02" db="EMBL/GenBank/DDBJ databases">
        <title>The Genome Sequence of Sphaeroforma arctica JP610.</title>
        <authorList>
            <consortium name="The Broad Institute Genome Sequencing Platform"/>
            <person name="Russ C."/>
            <person name="Cuomo C."/>
            <person name="Young S.K."/>
            <person name="Zeng Q."/>
            <person name="Gargeya S."/>
            <person name="Alvarado L."/>
            <person name="Berlin A."/>
            <person name="Chapman S.B."/>
            <person name="Chen Z."/>
            <person name="Freedman E."/>
            <person name="Gellesch M."/>
            <person name="Goldberg J."/>
            <person name="Griggs A."/>
            <person name="Gujja S."/>
            <person name="Heilman E."/>
            <person name="Heiman D."/>
            <person name="Howarth C."/>
            <person name="Mehta T."/>
            <person name="Neiman D."/>
            <person name="Pearson M."/>
            <person name="Roberts A."/>
            <person name="Saif S."/>
            <person name="Shea T."/>
            <person name="Shenoy N."/>
            <person name="Sisk P."/>
            <person name="Stolte C."/>
            <person name="Sykes S."/>
            <person name="White J."/>
            <person name="Yandava C."/>
            <person name="Burger G."/>
            <person name="Gray M.W."/>
            <person name="Holland P.W.H."/>
            <person name="King N."/>
            <person name="Lang F.B.F."/>
            <person name="Roger A.J."/>
            <person name="Ruiz-Trillo I."/>
            <person name="Haas B."/>
            <person name="Nusbaum C."/>
            <person name="Birren B."/>
        </authorList>
    </citation>
    <scope>NUCLEOTIDE SEQUENCE [LARGE SCALE GENOMIC DNA]</scope>
    <source>
        <strain evidence="1 2">JP610</strain>
    </source>
</reference>
<organism evidence="1 2">
    <name type="scientific">Sphaeroforma arctica JP610</name>
    <dbReference type="NCBI Taxonomy" id="667725"/>
    <lineage>
        <taxon>Eukaryota</taxon>
        <taxon>Ichthyosporea</taxon>
        <taxon>Ichthyophonida</taxon>
        <taxon>Sphaeroforma</taxon>
    </lineage>
</organism>
<dbReference type="AlphaFoldDB" id="A0A0L0FHF4"/>
<name>A0A0L0FHF4_9EUKA</name>
<evidence type="ECO:0000313" key="1">
    <source>
        <dbReference type="EMBL" id="KNC76207.1"/>
    </source>
</evidence>
<dbReference type="EMBL" id="KQ243204">
    <property type="protein sequence ID" value="KNC76207.1"/>
    <property type="molecule type" value="Genomic_DNA"/>
</dbReference>
<keyword evidence="2" id="KW-1185">Reference proteome</keyword>
<accession>A0A0L0FHF4</accession>
<proteinExistence type="predicted"/>